<sequence>MSQMGLISLDNRHKVVPLQISERLIKDLERLDSLNERDCLSTSVYYVRSGVEDLESIINPASISEDFEKFLNSLGWPVSLDSHPGYKAKLNSSFCKTTSYFADRTVEVIFNIPYVIHLPNPEASSGSLTTLFRDVSADDLVCIVWIEDILSMHNVPSKVGQSVLVYIFVHPLQNATGLYWIRIIIPTASNASGVNEKKHGKGKVSWSADITKLAENHLAFGPLVDGMIVSRHTLGSLVRNTAISAHEACRNILDMQSKPYSVRRQFIEEMHHRYKSNMSVSE</sequence>
<gene>
    <name evidence="1" type="ORF">ACOLOM_LOCUS1606</name>
</gene>
<keyword evidence="2" id="KW-1185">Reference proteome</keyword>
<reference evidence="1" key="1">
    <citation type="submission" date="2021-06" db="EMBL/GenBank/DDBJ databases">
        <authorList>
            <person name="Kallberg Y."/>
            <person name="Tangrot J."/>
            <person name="Rosling A."/>
        </authorList>
    </citation>
    <scope>NUCLEOTIDE SEQUENCE</scope>
    <source>
        <strain evidence="1">CL356</strain>
    </source>
</reference>
<dbReference type="EMBL" id="CAJVPT010001955">
    <property type="protein sequence ID" value="CAG8471495.1"/>
    <property type="molecule type" value="Genomic_DNA"/>
</dbReference>
<name>A0ACA9KH91_9GLOM</name>
<accession>A0ACA9KH91</accession>
<proteinExistence type="predicted"/>
<dbReference type="Proteomes" id="UP000789525">
    <property type="component" value="Unassembled WGS sequence"/>
</dbReference>
<comment type="caution">
    <text evidence="1">The sequence shown here is derived from an EMBL/GenBank/DDBJ whole genome shotgun (WGS) entry which is preliminary data.</text>
</comment>
<evidence type="ECO:0000313" key="2">
    <source>
        <dbReference type="Proteomes" id="UP000789525"/>
    </source>
</evidence>
<evidence type="ECO:0000313" key="1">
    <source>
        <dbReference type="EMBL" id="CAG8471495.1"/>
    </source>
</evidence>
<organism evidence="1 2">
    <name type="scientific">Acaulospora colombiana</name>
    <dbReference type="NCBI Taxonomy" id="27376"/>
    <lineage>
        <taxon>Eukaryota</taxon>
        <taxon>Fungi</taxon>
        <taxon>Fungi incertae sedis</taxon>
        <taxon>Mucoromycota</taxon>
        <taxon>Glomeromycotina</taxon>
        <taxon>Glomeromycetes</taxon>
        <taxon>Diversisporales</taxon>
        <taxon>Acaulosporaceae</taxon>
        <taxon>Acaulospora</taxon>
    </lineage>
</organism>
<protein>
    <submittedName>
        <fullName evidence="1">1327_t:CDS:1</fullName>
    </submittedName>
</protein>